<accession>A0ABR2WLY8</accession>
<evidence type="ECO:0000313" key="10">
    <source>
        <dbReference type="Proteomes" id="UP001479436"/>
    </source>
</evidence>
<keyword evidence="3" id="KW-0240">DNA-directed RNA polymerase</keyword>
<evidence type="ECO:0000259" key="7">
    <source>
        <dbReference type="Pfam" id="PF04561"/>
    </source>
</evidence>
<dbReference type="InterPro" id="IPR007642">
    <property type="entry name" value="RNA_pol_Rpb2_2"/>
</dbReference>
<dbReference type="Proteomes" id="UP001479436">
    <property type="component" value="Unassembled WGS sequence"/>
</dbReference>
<evidence type="ECO:0000256" key="2">
    <source>
        <dbReference type="ARBA" id="ARBA00012418"/>
    </source>
</evidence>
<dbReference type="SUPFAM" id="SSF64484">
    <property type="entry name" value="beta and beta-prime subunits of DNA dependent RNA-polymerase"/>
    <property type="match status" value="1"/>
</dbReference>
<comment type="caution">
    <text evidence="9">The sequence shown here is derived from an EMBL/GenBank/DDBJ whole genome shotgun (WGS) entry which is preliminary data.</text>
</comment>
<organism evidence="9 10">
    <name type="scientific">Basidiobolus ranarum</name>
    <dbReference type="NCBI Taxonomy" id="34480"/>
    <lineage>
        <taxon>Eukaryota</taxon>
        <taxon>Fungi</taxon>
        <taxon>Fungi incertae sedis</taxon>
        <taxon>Zoopagomycota</taxon>
        <taxon>Entomophthoromycotina</taxon>
        <taxon>Basidiobolomycetes</taxon>
        <taxon>Basidiobolales</taxon>
        <taxon>Basidiobolaceae</taxon>
        <taxon>Basidiobolus</taxon>
    </lineage>
</organism>
<evidence type="ECO:0000259" key="8">
    <source>
        <dbReference type="Pfam" id="PF04563"/>
    </source>
</evidence>
<keyword evidence="6" id="KW-0804">Transcription</keyword>
<feature type="domain" description="RNA polymerase beta subunit protrusion" evidence="8">
    <location>
        <begin position="57"/>
        <end position="229"/>
    </location>
</feature>
<keyword evidence="4 9" id="KW-0808">Transferase</keyword>
<dbReference type="InterPro" id="IPR007644">
    <property type="entry name" value="RNA_pol_bsu_protrusion"/>
</dbReference>
<dbReference type="GO" id="GO:0003899">
    <property type="term" value="F:DNA-directed RNA polymerase activity"/>
    <property type="evidence" value="ECO:0007669"/>
    <property type="project" value="UniProtKB-EC"/>
</dbReference>
<evidence type="ECO:0000313" key="9">
    <source>
        <dbReference type="EMBL" id="KAK9762530.1"/>
    </source>
</evidence>
<evidence type="ECO:0000256" key="4">
    <source>
        <dbReference type="ARBA" id="ARBA00022679"/>
    </source>
</evidence>
<evidence type="ECO:0000256" key="1">
    <source>
        <dbReference type="ARBA" id="ARBA00006835"/>
    </source>
</evidence>
<comment type="similarity">
    <text evidence="1">Belongs to the RNA polymerase beta chain family.</text>
</comment>
<dbReference type="Gene3D" id="3.90.1100.10">
    <property type="match status" value="1"/>
</dbReference>
<sequence>MLAGCPLIEIDDMEAIDPNDDIMVGEEGMFEFVLDEEDITQEDCWAVVTSFFEERGVVRQQLDSFDEFIQNTIQDIVDENANIVIESSSYGCDLNITQYQVHFGQIYLSKPTITESDGSASPISPHEARLRQLTYSAPLYVDMRKCVDSNPNETSNRRLTGHSSLSSTTEQYDKMFIGKIPIMLRSSFCILAGLEEADLHNLDECPYDQGGYFIVNGSEKVLIAQERTAANKVYVFAKAPPSPYKFVAEVKSATRKGFKLANSVSVRMLASHTNKGVSGQYIRINLPYIKQDIPIVVVFRAFGVLADSDILDHICYDKNDSLMLECMKPCIEEAFVIQDMEVALDFIGRRGIYVGVTQEKRIR</sequence>
<evidence type="ECO:0000256" key="3">
    <source>
        <dbReference type="ARBA" id="ARBA00022478"/>
    </source>
</evidence>
<dbReference type="Pfam" id="PF04563">
    <property type="entry name" value="RNA_pol_Rpb2_1"/>
    <property type="match status" value="1"/>
</dbReference>
<keyword evidence="5 9" id="KW-0548">Nucleotidyltransferase</keyword>
<dbReference type="InterPro" id="IPR015712">
    <property type="entry name" value="DNA-dir_RNA_pol_su2"/>
</dbReference>
<dbReference type="EC" id="2.7.7.6" evidence="2"/>
<evidence type="ECO:0000256" key="6">
    <source>
        <dbReference type="ARBA" id="ARBA00023163"/>
    </source>
</evidence>
<dbReference type="Gene3D" id="3.90.1110.10">
    <property type="entry name" value="RNA polymerase Rpb2, domain 2"/>
    <property type="match status" value="1"/>
</dbReference>
<name>A0ABR2WLY8_9FUNG</name>
<evidence type="ECO:0000256" key="5">
    <source>
        <dbReference type="ARBA" id="ARBA00022695"/>
    </source>
</evidence>
<dbReference type="EMBL" id="JASJQH010000925">
    <property type="protein sequence ID" value="KAK9762530.1"/>
    <property type="molecule type" value="Genomic_DNA"/>
</dbReference>
<feature type="domain" description="RNA polymerase Rpb2" evidence="7">
    <location>
        <begin position="230"/>
        <end position="362"/>
    </location>
</feature>
<dbReference type="InterPro" id="IPR037034">
    <property type="entry name" value="RNA_pol_Rpb2_2_sf"/>
</dbReference>
<reference evidence="9 10" key="1">
    <citation type="submission" date="2023-04" db="EMBL/GenBank/DDBJ databases">
        <title>Genome of Basidiobolus ranarum AG-B5.</title>
        <authorList>
            <person name="Stajich J.E."/>
            <person name="Carter-House D."/>
            <person name="Gryganskyi A."/>
        </authorList>
    </citation>
    <scope>NUCLEOTIDE SEQUENCE [LARGE SCALE GENOMIC DNA]</scope>
    <source>
        <strain evidence="9 10">AG-B5</strain>
    </source>
</reference>
<keyword evidence="10" id="KW-1185">Reference proteome</keyword>
<dbReference type="Pfam" id="PF04561">
    <property type="entry name" value="RNA_pol_Rpb2_2"/>
    <property type="match status" value="1"/>
</dbReference>
<protein>
    <recommendedName>
        <fullName evidence="2">DNA-directed RNA polymerase</fullName>
        <ecNumber evidence="2">2.7.7.6</ecNumber>
    </recommendedName>
</protein>
<gene>
    <name evidence="9" type="primary">RPB2_3</name>
    <name evidence="9" type="ORF">K7432_011652</name>
</gene>
<proteinExistence type="inferred from homology"/>
<dbReference type="PANTHER" id="PTHR20856">
    <property type="entry name" value="DNA-DIRECTED RNA POLYMERASE I SUBUNIT 2"/>
    <property type="match status" value="1"/>
</dbReference>